<sequence>MDELSERRRLAIQQAAEVVLSRMAKQHAMGVTGLLSIYPKDKLLWGSVLPAIVTIIVFGLIVVTGVNIDDFLKRTVDTSVSILPNLLGFLLGGYTILIGFGNASLLKSATHIIEGRRISLFQMLSTIFALTIYLQSITLAAAVIAQFTLSIPLSAGTGFVGMLHDAVPTINKVSVVVFLFLLFYSILSLKDTVVNVFNFAQRYHYTLTEERLSDEYEARKKGKSNDTQQ</sequence>
<keyword evidence="1" id="KW-0472">Membrane</keyword>
<evidence type="ECO:0000313" key="3">
    <source>
        <dbReference type="Proteomes" id="UP000664369"/>
    </source>
</evidence>
<evidence type="ECO:0000313" key="2">
    <source>
        <dbReference type="EMBL" id="MBO2009154.1"/>
    </source>
</evidence>
<proteinExistence type="predicted"/>
<comment type="caution">
    <text evidence="2">The sequence shown here is derived from an EMBL/GenBank/DDBJ whole genome shotgun (WGS) entry which is preliminary data.</text>
</comment>
<feature type="transmembrane region" description="Helical" evidence="1">
    <location>
        <begin position="169"/>
        <end position="187"/>
    </location>
</feature>
<dbReference type="Proteomes" id="UP000664369">
    <property type="component" value="Unassembled WGS sequence"/>
</dbReference>
<reference evidence="2 3" key="1">
    <citation type="submission" date="2021-03" db="EMBL/GenBank/DDBJ databases">
        <authorList>
            <person name="Kim M.K."/>
        </authorList>
    </citation>
    <scope>NUCLEOTIDE SEQUENCE [LARGE SCALE GENOMIC DNA]</scope>
    <source>
        <strain evidence="2 3">BT442</strain>
    </source>
</reference>
<feature type="transmembrane region" description="Helical" evidence="1">
    <location>
        <begin position="86"/>
        <end position="106"/>
    </location>
</feature>
<dbReference type="EMBL" id="JAGETZ010000003">
    <property type="protein sequence ID" value="MBO2009154.1"/>
    <property type="molecule type" value="Genomic_DNA"/>
</dbReference>
<gene>
    <name evidence="2" type="ORF">J4E00_08825</name>
</gene>
<keyword evidence="1" id="KW-1133">Transmembrane helix</keyword>
<evidence type="ECO:0000256" key="1">
    <source>
        <dbReference type="SAM" id="Phobius"/>
    </source>
</evidence>
<accession>A0ABS3QD32</accession>
<dbReference type="RefSeq" id="WP_208174773.1">
    <property type="nucleotide sequence ID" value="NZ_JAGETZ010000003.1"/>
</dbReference>
<organism evidence="2 3">
    <name type="scientific">Hymenobacter negativus</name>
    <dbReference type="NCBI Taxonomy" id="2795026"/>
    <lineage>
        <taxon>Bacteria</taxon>
        <taxon>Pseudomonadati</taxon>
        <taxon>Bacteroidota</taxon>
        <taxon>Cytophagia</taxon>
        <taxon>Cytophagales</taxon>
        <taxon>Hymenobacteraceae</taxon>
        <taxon>Hymenobacter</taxon>
    </lineage>
</organism>
<keyword evidence="3" id="KW-1185">Reference proteome</keyword>
<keyword evidence="1" id="KW-0812">Transmembrane</keyword>
<protein>
    <submittedName>
        <fullName evidence="2">Uncharacterized protein</fullName>
    </submittedName>
</protein>
<name>A0ABS3QD32_9BACT</name>
<feature type="transmembrane region" description="Helical" evidence="1">
    <location>
        <begin position="43"/>
        <end position="66"/>
    </location>
</feature>
<feature type="transmembrane region" description="Helical" evidence="1">
    <location>
        <begin position="127"/>
        <end position="149"/>
    </location>
</feature>